<reference evidence="1 2" key="1">
    <citation type="submission" date="2013-11" db="EMBL/GenBank/DDBJ databases">
        <title>Draft genome sequence and annotation of the entomopathogenic bacterium, Xenorhabdus cabanillasi strain JM26.</title>
        <authorList>
            <person name="Gualtieri M."/>
            <person name="Ogier J.C."/>
            <person name="Pages S."/>
            <person name="Givaudan A."/>
            <person name="Gaudriault S."/>
        </authorList>
    </citation>
    <scope>NUCLEOTIDE SEQUENCE [LARGE SCALE GENOMIC DNA]</scope>
    <source>
        <strain evidence="1 2">JM26</strain>
    </source>
</reference>
<proteinExistence type="predicted"/>
<gene>
    <name evidence="1" type="ORF">XCR1_1300002</name>
</gene>
<dbReference type="Proteomes" id="UP000019197">
    <property type="component" value="Unassembled WGS sequence"/>
</dbReference>
<evidence type="ECO:0000313" key="1">
    <source>
        <dbReference type="EMBL" id="CDL79956.1"/>
    </source>
</evidence>
<evidence type="ECO:0000313" key="2">
    <source>
        <dbReference type="Proteomes" id="UP000019197"/>
    </source>
</evidence>
<organism evidence="1 2">
    <name type="scientific">Xenorhabdus cabanillasii JM26</name>
    <dbReference type="NCBI Taxonomy" id="1427517"/>
    <lineage>
        <taxon>Bacteria</taxon>
        <taxon>Pseudomonadati</taxon>
        <taxon>Pseudomonadota</taxon>
        <taxon>Gammaproteobacteria</taxon>
        <taxon>Enterobacterales</taxon>
        <taxon>Morganellaceae</taxon>
        <taxon>Xenorhabdus</taxon>
    </lineage>
</organism>
<protein>
    <submittedName>
        <fullName evidence="1">Uncharacterized protein</fullName>
    </submittedName>
</protein>
<dbReference type="AlphaFoldDB" id="W1IQS1"/>
<comment type="caution">
    <text evidence="1">The sequence shown here is derived from an EMBL/GenBank/DDBJ whole genome shotgun (WGS) entry which is preliminary data.</text>
</comment>
<name>W1IQS1_9GAMM</name>
<dbReference type="RefSeq" id="WP_156933308.1">
    <property type="nucleotide sequence ID" value="NZ_NJGH01000055.1"/>
</dbReference>
<sequence length="49" mass="5710">MYQFARSAVTEEIKVKFIEMIEHSSEKHELLAEDIIEIITVTQNDPEGF</sequence>
<dbReference type="EMBL" id="CBXE010000036">
    <property type="protein sequence ID" value="CDL79956.1"/>
    <property type="molecule type" value="Genomic_DNA"/>
</dbReference>
<accession>W1IQS1</accession>